<sequence length="116" mass="11966">MAAGQEVPPLALALVAGQVQRVLVEPGSTLVVAQGGVRVHFPFAWLAEHTLARSLTLAAEEVHELAAGGWIELEATEAAAVVLLPPAASGLWTKLGAVLAALRDDLRPAGGRHGHC</sequence>
<proteinExistence type="predicted"/>
<accession>A0A974PW32</accession>
<dbReference type="EMBL" id="CP064781">
    <property type="protein sequence ID" value="QRJ62532.1"/>
    <property type="molecule type" value="Genomic_DNA"/>
</dbReference>
<dbReference type="AlphaFoldDB" id="A0A974PW32"/>
<gene>
    <name evidence="1" type="ORF">IWH25_12150</name>
</gene>
<name>A0A974PW32_9RHOO</name>
<reference evidence="1" key="1">
    <citation type="submission" date="2020-11" db="EMBL/GenBank/DDBJ databases">
        <title>Azospira restricta DSM 18626 genome sequence.</title>
        <authorList>
            <person name="Moe W.M."/>
        </authorList>
    </citation>
    <scope>NUCLEOTIDE SEQUENCE</scope>
    <source>
        <strain evidence="1">DSM 18626</strain>
    </source>
</reference>
<evidence type="ECO:0008006" key="3">
    <source>
        <dbReference type="Google" id="ProtNLM"/>
    </source>
</evidence>
<keyword evidence="2" id="KW-1185">Reference proteome</keyword>
<evidence type="ECO:0000313" key="1">
    <source>
        <dbReference type="EMBL" id="QRJ62532.1"/>
    </source>
</evidence>
<organism evidence="1 2">
    <name type="scientific">Azospira restricta</name>
    <dbReference type="NCBI Taxonomy" id="404405"/>
    <lineage>
        <taxon>Bacteria</taxon>
        <taxon>Pseudomonadati</taxon>
        <taxon>Pseudomonadota</taxon>
        <taxon>Betaproteobacteria</taxon>
        <taxon>Rhodocyclales</taxon>
        <taxon>Rhodocyclaceae</taxon>
        <taxon>Azospira</taxon>
    </lineage>
</organism>
<dbReference type="Proteomes" id="UP000663444">
    <property type="component" value="Chromosome"/>
</dbReference>
<dbReference type="KEGG" id="ares:IWH25_12150"/>
<evidence type="ECO:0000313" key="2">
    <source>
        <dbReference type="Proteomes" id="UP000663444"/>
    </source>
</evidence>
<dbReference type="RefSeq" id="WP_203386064.1">
    <property type="nucleotide sequence ID" value="NZ_CP064781.1"/>
</dbReference>
<protein>
    <recommendedName>
        <fullName evidence="3">DUF2917 domain-containing protein</fullName>
    </recommendedName>
</protein>